<gene>
    <name evidence="2" type="ORF">FOMPIDRAFT_1087437</name>
</gene>
<keyword evidence="3" id="KW-1185">Reference proteome</keyword>
<dbReference type="SUPFAM" id="SSF53474">
    <property type="entry name" value="alpha/beta-Hydrolases"/>
    <property type="match status" value="1"/>
</dbReference>
<evidence type="ECO:0000313" key="3">
    <source>
        <dbReference type="Proteomes" id="UP000015241"/>
    </source>
</evidence>
<feature type="non-terminal residue" evidence="2">
    <location>
        <position position="163"/>
    </location>
</feature>
<sequence length="163" mass="18617">GIGTYVSPGLVSPFLRWAAIVLDLCFAWYIDDHICSGYKFIMQNYRPGDKICLFGFSRGAYVARALAGMLHKVGLLPTDNMEQVPFAFKHYKRIGNDDVAEKYKKAFCRTVRIDFLGVWDTVDSVGILWGRTLPFTAGNKAIRVFRHALALDERRTKFRPNLY</sequence>
<dbReference type="HOGENOM" id="CLU_005049_2_1_1"/>
<proteinExistence type="predicted"/>
<feature type="non-terminal residue" evidence="2">
    <location>
        <position position="1"/>
    </location>
</feature>
<organism evidence="2 3">
    <name type="scientific">Fomitopsis schrenkii</name>
    <name type="common">Brown rot fungus</name>
    <dbReference type="NCBI Taxonomy" id="2126942"/>
    <lineage>
        <taxon>Eukaryota</taxon>
        <taxon>Fungi</taxon>
        <taxon>Dikarya</taxon>
        <taxon>Basidiomycota</taxon>
        <taxon>Agaricomycotina</taxon>
        <taxon>Agaricomycetes</taxon>
        <taxon>Polyporales</taxon>
        <taxon>Fomitopsis</taxon>
    </lineage>
</organism>
<dbReference type="PANTHER" id="PTHR33840">
    <property type="match status" value="1"/>
</dbReference>
<dbReference type="STRING" id="743788.S8ED13"/>
<dbReference type="EMBL" id="KE504144">
    <property type="protein sequence ID" value="EPT01124.1"/>
    <property type="molecule type" value="Genomic_DNA"/>
</dbReference>
<evidence type="ECO:0000313" key="2">
    <source>
        <dbReference type="EMBL" id="EPT01124.1"/>
    </source>
</evidence>
<dbReference type="AlphaFoldDB" id="S8ED13"/>
<dbReference type="InParanoid" id="S8ED13"/>
<dbReference type="eggNOG" id="ENOG502QPR9">
    <property type="taxonomic scope" value="Eukaryota"/>
</dbReference>
<dbReference type="PANTHER" id="PTHR33840:SF2">
    <property type="entry name" value="TLE1 PHOSPHOLIPASE DOMAIN-CONTAINING PROTEIN"/>
    <property type="match status" value="1"/>
</dbReference>
<feature type="domain" description="T6SS Phospholipase effector Tle1-like catalytic" evidence="1">
    <location>
        <begin position="1"/>
        <end position="162"/>
    </location>
</feature>
<evidence type="ECO:0000259" key="1">
    <source>
        <dbReference type="Pfam" id="PF09994"/>
    </source>
</evidence>
<reference evidence="2 3" key="1">
    <citation type="journal article" date="2012" name="Science">
        <title>The Paleozoic origin of enzymatic lignin decomposition reconstructed from 31 fungal genomes.</title>
        <authorList>
            <person name="Floudas D."/>
            <person name="Binder M."/>
            <person name="Riley R."/>
            <person name="Barry K."/>
            <person name="Blanchette R.A."/>
            <person name="Henrissat B."/>
            <person name="Martinez A.T."/>
            <person name="Otillar R."/>
            <person name="Spatafora J.W."/>
            <person name="Yadav J.S."/>
            <person name="Aerts A."/>
            <person name="Benoit I."/>
            <person name="Boyd A."/>
            <person name="Carlson A."/>
            <person name="Copeland A."/>
            <person name="Coutinho P.M."/>
            <person name="de Vries R.P."/>
            <person name="Ferreira P."/>
            <person name="Findley K."/>
            <person name="Foster B."/>
            <person name="Gaskell J."/>
            <person name="Glotzer D."/>
            <person name="Gorecki P."/>
            <person name="Heitman J."/>
            <person name="Hesse C."/>
            <person name="Hori C."/>
            <person name="Igarashi K."/>
            <person name="Jurgens J.A."/>
            <person name="Kallen N."/>
            <person name="Kersten P."/>
            <person name="Kohler A."/>
            <person name="Kuees U."/>
            <person name="Kumar T.K.A."/>
            <person name="Kuo A."/>
            <person name="LaButti K."/>
            <person name="Larrondo L.F."/>
            <person name="Lindquist E."/>
            <person name="Ling A."/>
            <person name="Lombard V."/>
            <person name="Lucas S."/>
            <person name="Lundell T."/>
            <person name="Martin R."/>
            <person name="McLaughlin D.J."/>
            <person name="Morgenstern I."/>
            <person name="Morin E."/>
            <person name="Murat C."/>
            <person name="Nagy L.G."/>
            <person name="Nolan M."/>
            <person name="Ohm R.A."/>
            <person name="Patyshakuliyeva A."/>
            <person name="Rokas A."/>
            <person name="Ruiz-Duenas F.J."/>
            <person name="Sabat G."/>
            <person name="Salamov A."/>
            <person name="Samejima M."/>
            <person name="Schmutz J."/>
            <person name="Slot J.C."/>
            <person name="St John F."/>
            <person name="Stenlid J."/>
            <person name="Sun H."/>
            <person name="Sun S."/>
            <person name="Syed K."/>
            <person name="Tsang A."/>
            <person name="Wiebenga A."/>
            <person name="Young D."/>
            <person name="Pisabarro A."/>
            <person name="Eastwood D.C."/>
            <person name="Martin F."/>
            <person name="Cullen D."/>
            <person name="Grigoriev I.V."/>
            <person name="Hibbett D.S."/>
        </authorList>
    </citation>
    <scope>NUCLEOTIDE SEQUENCE</scope>
    <source>
        <strain evidence="3">FP-58527</strain>
    </source>
</reference>
<accession>S8ED13</accession>
<dbReference type="Pfam" id="PF09994">
    <property type="entry name" value="T6SS_Tle1-like_cat"/>
    <property type="match status" value="1"/>
</dbReference>
<dbReference type="OrthoDB" id="3162439at2759"/>
<protein>
    <recommendedName>
        <fullName evidence="1">T6SS Phospholipase effector Tle1-like catalytic domain-containing protein</fullName>
    </recommendedName>
</protein>
<dbReference type="Proteomes" id="UP000015241">
    <property type="component" value="Unassembled WGS sequence"/>
</dbReference>
<dbReference type="InterPro" id="IPR029058">
    <property type="entry name" value="AB_hydrolase_fold"/>
</dbReference>
<name>S8ED13_FOMSC</name>
<dbReference type="InterPro" id="IPR018712">
    <property type="entry name" value="Tle1-like_cat"/>
</dbReference>